<accession>A0ABQ4Z916</accession>
<proteinExistence type="predicted"/>
<protein>
    <submittedName>
        <fullName evidence="1">Uncharacterized protein</fullName>
    </submittedName>
</protein>
<sequence length="116" mass="13678">MKYSRDDYLYCADHTAKLIWEQWVDTINHNRKWVEAEEEEGPNELKELPENLEYSFLQEDDQLPIVISSILSSTWKAKLLEVLRIHKGAIAWSILDIKGIDSSFCTYDEVSFYTLF</sequence>
<keyword evidence="2" id="KW-1185">Reference proteome</keyword>
<dbReference type="EMBL" id="BQNB010011097">
    <property type="protein sequence ID" value="GJS86066.1"/>
    <property type="molecule type" value="Genomic_DNA"/>
</dbReference>
<reference evidence="1" key="2">
    <citation type="submission" date="2022-01" db="EMBL/GenBank/DDBJ databases">
        <authorList>
            <person name="Yamashiro T."/>
            <person name="Shiraishi A."/>
            <person name="Satake H."/>
            <person name="Nakayama K."/>
        </authorList>
    </citation>
    <scope>NUCLEOTIDE SEQUENCE</scope>
</reference>
<dbReference type="Proteomes" id="UP001151760">
    <property type="component" value="Unassembled WGS sequence"/>
</dbReference>
<organism evidence="1 2">
    <name type="scientific">Tanacetum coccineum</name>
    <dbReference type="NCBI Taxonomy" id="301880"/>
    <lineage>
        <taxon>Eukaryota</taxon>
        <taxon>Viridiplantae</taxon>
        <taxon>Streptophyta</taxon>
        <taxon>Embryophyta</taxon>
        <taxon>Tracheophyta</taxon>
        <taxon>Spermatophyta</taxon>
        <taxon>Magnoliopsida</taxon>
        <taxon>eudicotyledons</taxon>
        <taxon>Gunneridae</taxon>
        <taxon>Pentapetalae</taxon>
        <taxon>asterids</taxon>
        <taxon>campanulids</taxon>
        <taxon>Asterales</taxon>
        <taxon>Asteraceae</taxon>
        <taxon>Asteroideae</taxon>
        <taxon>Anthemideae</taxon>
        <taxon>Anthemidinae</taxon>
        <taxon>Tanacetum</taxon>
    </lineage>
</organism>
<comment type="caution">
    <text evidence="1">The sequence shown here is derived from an EMBL/GenBank/DDBJ whole genome shotgun (WGS) entry which is preliminary data.</text>
</comment>
<evidence type="ECO:0000313" key="1">
    <source>
        <dbReference type="EMBL" id="GJS86066.1"/>
    </source>
</evidence>
<reference evidence="1" key="1">
    <citation type="journal article" date="2022" name="Int. J. Mol. Sci.">
        <title>Draft Genome of Tanacetum Coccineum: Genomic Comparison of Closely Related Tanacetum-Family Plants.</title>
        <authorList>
            <person name="Yamashiro T."/>
            <person name="Shiraishi A."/>
            <person name="Nakayama K."/>
            <person name="Satake H."/>
        </authorList>
    </citation>
    <scope>NUCLEOTIDE SEQUENCE</scope>
</reference>
<evidence type="ECO:0000313" key="2">
    <source>
        <dbReference type="Proteomes" id="UP001151760"/>
    </source>
</evidence>
<gene>
    <name evidence="1" type="ORF">Tco_0752607</name>
</gene>
<name>A0ABQ4Z916_9ASTR</name>